<gene>
    <name evidence="6" type="ORF">OG477_42095</name>
</gene>
<keyword evidence="2 4" id="KW-0238">DNA-binding</keyword>
<name>A0AAU1IC70_9ACTN</name>
<evidence type="ECO:0000256" key="1">
    <source>
        <dbReference type="ARBA" id="ARBA00023015"/>
    </source>
</evidence>
<evidence type="ECO:0000259" key="5">
    <source>
        <dbReference type="PROSITE" id="PS50977"/>
    </source>
</evidence>
<dbReference type="InterPro" id="IPR001647">
    <property type="entry name" value="HTH_TetR"/>
</dbReference>
<dbReference type="EMBL" id="CP108140">
    <property type="protein sequence ID" value="WTP91466.1"/>
    <property type="molecule type" value="Genomic_DNA"/>
</dbReference>
<keyword evidence="3" id="KW-0804">Transcription</keyword>
<dbReference type="AlphaFoldDB" id="A0AAU1IC70"/>
<dbReference type="InterPro" id="IPR011075">
    <property type="entry name" value="TetR_C"/>
</dbReference>
<dbReference type="PANTHER" id="PTHR47506:SF1">
    <property type="entry name" value="HTH-TYPE TRANSCRIPTIONAL REGULATOR YJDC"/>
    <property type="match status" value="1"/>
</dbReference>
<evidence type="ECO:0000256" key="3">
    <source>
        <dbReference type="ARBA" id="ARBA00023163"/>
    </source>
</evidence>
<feature type="domain" description="HTH tetR-type" evidence="5">
    <location>
        <begin position="9"/>
        <end position="69"/>
    </location>
</feature>
<dbReference type="PROSITE" id="PS50977">
    <property type="entry name" value="HTH_TETR_2"/>
    <property type="match status" value="1"/>
</dbReference>
<dbReference type="InterPro" id="IPR009057">
    <property type="entry name" value="Homeodomain-like_sf"/>
</dbReference>
<evidence type="ECO:0000256" key="4">
    <source>
        <dbReference type="PROSITE-ProRule" id="PRU00335"/>
    </source>
</evidence>
<keyword evidence="1" id="KW-0805">Transcription regulation</keyword>
<dbReference type="GO" id="GO:0003677">
    <property type="term" value="F:DNA binding"/>
    <property type="evidence" value="ECO:0007669"/>
    <property type="project" value="UniProtKB-UniRule"/>
</dbReference>
<accession>A0AAU1IC70</accession>
<dbReference type="InterPro" id="IPR036271">
    <property type="entry name" value="Tet_transcr_reg_TetR-rel_C_sf"/>
</dbReference>
<dbReference type="PANTHER" id="PTHR47506">
    <property type="entry name" value="TRANSCRIPTIONAL REGULATORY PROTEIN"/>
    <property type="match status" value="1"/>
</dbReference>
<organism evidence="6">
    <name type="scientific">Streptomyces sp. NBC_00180</name>
    <dbReference type="NCBI Taxonomy" id="2903632"/>
    <lineage>
        <taxon>Bacteria</taxon>
        <taxon>Bacillati</taxon>
        <taxon>Actinomycetota</taxon>
        <taxon>Actinomycetes</taxon>
        <taxon>Kitasatosporales</taxon>
        <taxon>Streptomycetaceae</taxon>
        <taxon>Streptomyces</taxon>
    </lineage>
</organism>
<proteinExistence type="predicted"/>
<protein>
    <submittedName>
        <fullName evidence="6">TetR/AcrR family transcriptional regulator</fullName>
    </submittedName>
</protein>
<dbReference type="SUPFAM" id="SSF46689">
    <property type="entry name" value="Homeodomain-like"/>
    <property type="match status" value="1"/>
</dbReference>
<dbReference type="SUPFAM" id="SSF48498">
    <property type="entry name" value="Tetracyclin repressor-like, C-terminal domain"/>
    <property type="match status" value="1"/>
</dbReference>
<dbReference type="Pfam" id="PF16925">
    <property type="entry name" value="TetR_C_13"/>
    <property type="match status" value="1"/>
</dbReference>
<evidence type="ECO:0000256" key="2">
    <source>
        <dbReference type="ARBA" id="ARBA00023125"/>
    </source>
</evidence>
<feature type="DNA-binding region" description="H-T-H motif" evidence="4">
    <location>
        <begin position="32"/>
        <end position="51"/>
    </location>
</feature>
<reference evidence="6" key="1">
    <citation type="submission" date="2022-10" db="EMBL/GenBank/DDBJ databases">
        <title>The complete genomes of actinobacterial strains from the NBC collection.</title>
        <authorList>
            <person name="Joergensen T.S."/>
            <person name="Alvarez Arevalo M."/>
            <person name="Sterndorff E.B."/>
            <person name="Faurdal D."/>
            <person name="Vuksanovic O."/>
            <person name="Mourched A.-S."/>
            <person name="Charusanti P."/>
            <person name="Shaw S."/>
            <person name="Blin K."/>
            <person name="Weber T."/>
        </authorList>
    </citation>
    <scope>NUCLEOTIDE SEQUENCE</scope>
    <source>
        <strain evidence="6">NBC 00180</strain>
    </source>
</reference>
<evidence type="ECO:0000313" key="6">
    <source>
        <dbReference type="EMBL" id="WTP91466.1"/>
    </source>
</evidence>
<dbReference type="Pfam" id="PF00440">
    <property type="entry name" value="TetR_N"/>
    <property type="match status" value="1"/>
</dbReference>
<dbReference type="PRINTS" id="PR00455">
    <property type="entry name" value="HTHTETR"/>
</dbReference>
<dbReference type="Gene3D" id="1.10.357.10">
    <property type="entry name" value="Tetracycline Repressor, domain 2"/>
    <property type="match status" value="1"/>
</dbReference>
<sequence>MTEILAEAPDTRGRLVGAAARLFLSRSYHSVGVDELCAAAGVRKGSFYYYFSSKADLMKAVIDRHADALWLRLAATADIPDIAARLRGLVDAVGAIQGEFESYFGTVVGCPFGNLAAEVAAADADLAAHLRRVFGTWQLRLAEQCRQAAAEGVLVAGTDPDQLARILLAQFQGMILLAKTDSTPACDITAALHDVLDHYLVQERLR</sequence>